<feature type="domain" description="DUF5681" evidence="2">
    <location>
        <begin position="17"/>
        <end position="93"/>
    </location>
</feature>
<evidence type="ECO:0000313" key="3">
    <source>
        <dbReference type="EMBL" id="NEK25154.1"/>
    </source>
</evidence>
<evidence type="ECO:0000256" key="1">
    <source>
        <dbReference type="SAM" id="MobiDB-lite"/>
    </source>
</evidence>
<gene>
    <name evidence="3" type="ORF">GV827_22570</name>
</gene>
<name>A0A6P0CKZ8_9RHOB</name>
<reference evidence="3 4" key="1">
    <citation type="submission" date="2020-01" db="EMBL/GenBank/DDBJ databases">
        <title>Sulfitobacter sediminilitoris sp. nov., isolated from a tidal flat.</title>
        <authorList>
            <person name="Park S."/>
            <person name="Yoon J.-H."/>
        </authorList>
    </citation>
    <scope>NUCLEOTIDE SEQUENCE [LARGE SCALE GENOMIC DNA]</scope>
    <source>
        <strain evidence="3 4">JBTF-M27</strain>
    </source>
</reference>
<evidence type="ECO:0000313" key="4">
    <source>
        <dbReference type="Proteomes" id="UP000468591"/>
    </source>
</evidence>
<keyword evidence="4" id="KW-1185">Reference proteome</keyword>
<feature type="region of interest" description="Disordered" evidence="1">
    <location>
        <begin position="119"/>
        <end position="139"/>
    </location>
</feature>
<sequence length="139" mass="15335">MSARKEYEVGYGKPPSQAQFEKGKSGNPKGRPKGTRNFATDLDEVLAEQITITEGGQRRKVSSQLAALKRLKEKALKGDARALDRLLELANRRSSEIEGSNSERVLKAEEDDILERYKNDILNVPAGPSNGEAEDEYGS</sequence>
<feature type="region of interest" description="Disordered" evidence="1">
    <location>
        <begin position="1"/>
        <end position="38"/>
    </location>
</feature>
<dbReference type="Pfam" id="PF18932">
    <property type="entry name" value="DUF5681"/>
    <property type="match status" value="1"/>
</dbReference>
<accession>A0A6P0CKZ8</accession>
<proteinExistence type="predicted"/>
<dbReference type="Proteomes" id="UP000468591">
    <property type="component" value="Unassembled WGS sequence"/>
</dbReference>
<protein>
    <recommendedName>
        <fullName evidence="2">DUF5681 domain-containing protein</fullName>
    </recommendedName>
</protein>
<dbReference type="RefSeq" id="WP_164356492.1">
    <property type="nucleotide sequence ID" value="NZ_JAABNT010000044.1"/>
</dbReference>
<dbReference type="EMBL" id="JAABNT010000044">
    <property type="protein sequence ID" value="NEK25154.1"/>
    <property type="molecule type" value="Genomic_DNA"/>
</dbReference>
<dbReference type="InterPro" id="IPR043736">
    <property type="entry name" value="DUF5681"/>
</dbReference>
<dbReference type="AlphaFoldDB" id="A0A6P0CKZ8"/>
<organism evidence="3 4">
    <name type="scientific">Sulfitobacter sediminilitoris</name>
    <dbReference type="NCBI Taxonomy" id="2698830"/>
    <lineage>
        <taxon>Bacteria</taxon>
        <taxon>Pseudomonadati</taxon>
        <taxon>Pseudomonadota</taxon>
        <taxon>Alphaproteobacteria</taxon>
        <taxon>Rhodobacterales</taxon>
        <taxon>Roseobacteraceae</taxon>
        <taxon>Sulfitobacter</taxon>
    </lineage>
</organism>
<comment type="caution">
    <text evidence="3">The sequence shown here is derived from an EMBL/GenBank/DDBJ whole genome shotgun (WGS) entry which is preliminary data.</text>
</comment>
<evidence type="ECO:0000259" key="2">
    <source>
        <dbReference type="Pfam" id="PF18932"/>
    </source>
</evidence>